<dbReference type="KEGG" id="psoj:PHYSODRAFT_530463"/>
<evidence type="ECO:0008006" key="3">
    <source>
        <dbReference type="Google" id="ProtNLM"/>
    </source>
</evidence>
<dbReference type="InParanoid" id="G5AC03"/>
<dbReference type="GeneID" id="20661484"/>
<accession>G5AC03</accession>
<dbReference type="Proteomes" id="UP000002640">
    <property type="component" value="Unassembled WGS sequence"/>
</dbReference>
<proteinExistence type="predicted"/>
<dbReference type="EMBL" id="JH159163">
    <property type="protein sequence ID" value="EGZ06878.1"/>
    <property type="molecule type" value="Genomic_DNA"/>
</dbReference>
<sequence length="180" mass="20032">MGMLINVLAECCADMSHQPKPFRMQPEATTPLVRRAKQLASDKLLQLNKQPTGSPNPAHVRVQSRPAPRFYIPSKKRTVEYVAVTAQMGGNYARMEYHGQPDEGWLVDTATGWCQSRYWKKFGSCIHLLHARFASHRVSAQGWRILVNRNIIRKAGENQNVAANASAGRPPLNGAALSLT</sequence>
<dbReference type="RefSeq" id="XP_009537642.1">
    <property type="nucleotide sequence ID" value="XM_009539347.1"/>
</dbReference>
<keyword evidence="2" id="KW-1185">Reference proteome</keyword>
<evidence type="ECO:0000313" key="1">
    <source>
        <dbReference type="EMBL" id="EGZ06878.1"/>
    </source>
</evidence>
<evidence type="ECO:0000313" key="2">
    <source>
        <dbReference type="Proteomes" id="UP000002640"/>
    </source>
</evidence>
<reference evidence="1 2" key="1">
    <citation type="journal article" date="2006" name="Science">
        <title>Phytophthora genome sequences uncover evolutionary origins and mechanisms of pathogenesis.</title>
        <authorList>
            <person name="Tyler B.M."/>
            <person name="Tripathy S."/>
            <person name="Zhang X."/>
            <person name="Dehal P."/>
            <person name="Jiang R.H."/>
            <person name="Aerts A."/>
            <person name="Arredondo F.D."/>
            <person name="Baxter L."/>
            <person name="Bensasson D."/>
            <person name="Beynon J.L."/>
            <person name="Chapman J."/>
            <person name="Damasceno C.M."/>
            <person name="Dorrance A.E."/>
            <person name="Dou D."/>
            <person name="Dickerman A.W."/>
            <person name="Dubchak I.L."/>
            <person name="Garbelotto M."/>
            <person name="Gijzen M."/>
            <person name="Gordon S.G."/>
            <person name="Govers F."/>
            <person name="Grunwald N.J."/>
            <person name="Huang W."/>
            <person name="Ivors K.L."/>
            <person name="Jones R.W."/>
            <person name="Kamoun S."/>
            <person name="Krampis K."/>
            <person name="Lamour K.H."/>
            <person name="Lee M.K."/>
            <person name="McDonald W.H."/>
            <person name="Medina M."/>
            <person name="Meijer H.J."/>
            <person name="Nordberg E.K."/>
            <person name="Maclean D.J."/>
            <person name="Ospina-Giraldo M.D."/>
            <person name="Morris P.F."/>
            <person name="Phuntumart V."/>
            <person name="Putnam N.H."/>
            <person name="Rash S."/>
            <person name="Rose J.K."/>
            <person name="Sakihama Y."/>
            <person name="Salamov A.A."/>
            <person name="Savidor A."/>
            <person name="Scheuring C.F."/>
            <person name="Smith B.M."/>
            <person name="Sobral B.W."/>
            <person name="Terry A."/>
            <person name="Torto-Alalibo T.A."/>
            <person name="Win J."/>
            <person name="Xu Z."/>
            <person name="Zhang H."/>
            <person name="Grigoriev I.V."/>
            <person name="Rokhsar D.S."/>
            <person name="Boore J.L."/>
        </authorList>
    </citation>
    <scope>NUCLEOTIDE SEQUENCE [LARGE SCALE GENOMIC DNA]</scope>
    <source>
        <strain evidence="1 2">P6497</strain>
    </source>
</reference>
<gene>
    <name evidence="1" type="ORF">PHYSODRAFT_530463</name>
</gene>
<dbReference type="AlphaFoldDB" id="G5AC03"/>
<name>G5AC03_PHYSP</name>
<protein>
    <recommendedName>
        <fullName evidence="3">SWIM-type domain-containing protein</fullName>
    </recommendedName>
</protein>
<dbReference type="OMA" id="YARMEFE"/>
<organism evidence="1 2">
    <name type="scientific">Phytophthora sojae (strain P6497)</name>
    <name type="common">Soybean stem and root rot agent</name>
    <name type="synonym">Phytophthora megasperma f. sp. glycines</name>
    <dbReference type="NCBI Taxonomy" id="1094619"/>
    <lineage>
        <taxon>Eukaryota</taxon>
        <taxon>Sar</taxon>
        <taxon>Stramenopiles</taxon>
        <taxon>Oomycota</taxon>
        <taxon>Peronosporomycetes</taxon>
        <taxon>Peronosporales</taxon>
        <taxon>Peronosporaceae</taxon>
        <taxon>Phytophthora</taxon>
    </lineage>
</organism>